<evidence type="ECO:0000313" key="1">
    <source>
        <dbReference type="EMBL" id="GCE29071.1"/>
    </source>
</evidence>
<dbReference type="InterPro" id="IPR036388">
    <property type="entry name" value="WH-like_DNA-bd_sf"/>
</dbReference>
<comment type="caution">
    <text evidence="1">The sequence shown here is derived from an EMBL/GenBank/DDBJ whole genome shotgun (WGS) entry which is preliminary data.</text>
</comment>
<protein>
    <submittedName>
        <fullName evidence="1">Uncharacterized protein</fullName>
    </submittedName>
</protein>
<dbReference type="Gene3D" id="1.10.10.10">
    <property type="entry name" value="Winged helix-like DNA-binding domain superfamily/Winged helix DNA-binding domain"/>
    <property type="match status" value="1"/>
</dbReference>
<name>A0A402BCD4_9CHLR</name>
<proteinExistence type="predicted"/>
<organism evidence="1 2">
    <name type="scientific">Dictyobacter alpinus</name>
    <dbReference type="NCBI Taxonomy" id="2014873"/>
    <lineage>
        <taxon>Bacteria</taxon>
        <taxon>Bacillati</taxon>
        <taxon>Chloroflexota</taxon>
        <taxon>Ktedonobacteria</taxon>
        <taxon>Ktedonobacterales</taxon>
        <taxon>Dictyobacteraceae</taxon>
        <taxon>Dictyobacter</taxon>
    </lineage>
</organism>
<reference evidence="2" key="1">
    <citation type="submission" date="2018-12" db="EMBL/GenBank/DDBJ databases">
        <title>Tengunoibacter tsumagoiensis gen. nov., sp. nov., Dictyobacter kobayashii sp. nov., D. alpinus sp. nov., and D. joshuensis sp. nov. and description of Dictyobacteraceae fam. nov. within the order Ktedonobacterales isolated from Tengu-no-mugimeshi.</title>
        <authorList>
            <person name="Wang C.M."/>
            <person name="Zheng Y."/>
            <person name="Sakai Y."/>
            <person name="Toyoda A."/>
            <person name="Minakuchi Y."/>
            <person name="Abe K."/>
            <person name="Yokota A."/>
            <person name="Yabe S."/>
        </authorList>
    </citation>
    <scope>NUCLEOTIDE SEQUENCE [LARGE SCALE GENOMIC DNA]</scope>
    <source>
        <strain evidence="2">Uno16</strain>
    </source>
</reference>
<dbReference type="EMBL" id="BIFT01000001">
    <property type="protein sequence ID" value="GCE29071.1"/>
    <property type="molecule type" value="Genomic_DNA"/>
</dbReference>
<dbReference type="RefSeq" id="WP_174845172.1">
    <property type="nucleotide sequence ID" value="NZ_BIFT01000001.1"/>
</dbReference>
<evidence type="ECO:0000313" key="2">
    <source>
        <dbReference type="Proteomes" id="UP000287171"/>
    </source>
</evidence>
<sequence>MTGDQTPVASANLSELSDLCTPWCIHVVATLRIADHIEASTTNIKTLAEKAECNDESEEFLFHHCSKFDTHPILAISFF</sequence>
<gene>
    <name evidence="1" type="ORF">KDA_45550</name>
</gene>
<keyword evidence="2" id="KW-1185">Reference proteome</keyword>
<dbReference type="AlphaFoldDB" id="A0A402BCD4"/>
<dbReference type="Proteomes" id="UP000287171">
    <property type="component" value="Unassembled WGS sequence"/>
</dbReference>
<accession>A0A402BCD4</accession>